<keyword evidence="3" id="KW-1185">Reference proteome</keyword>
<evidence type="ECO:0000313" key="3">
    <source>
        <dbReference type="Proteomes" id="UP001343698"/>
    </source>
</evidence>
<protein>
    <submittedName>
        <fullName evidence="2">GNAT family N-acetyltransferase</fullName>
    </submittedName>
</protein>
<dbReference type="SUPFAM" id="SSF55729">
    <property type="entry name" value="Acyl-CoA N-acyltransferases (Nat)"/>
    <property type="match status" value="1"/>
</dbReference>
<gene>
    <name evidence="2" type="ORF">V1H85_18085</name>
</gene>
<dbReference type="EMBL" id="JAZDDF010000120">
    <property type="protein sequence ID" value="MEE1974368.1"/>
    <property type="molecule type" value="Genomic_DNA"/>
</dbReference>
<dbReference type="InterPro" id="IPR000182">
    <property type="entry name" value="GNAT_dom"/>
</dbReference>
<sequence>SDYDIGRLAMILKSTNEFVGWSGLKYEREVRQEFNYYDVGYRLKESFWGHGYATEAAIASLDYGFNTLNLKEINAAADV</sequence>
<comment type="caution">
    <text evidence="2">The sequence shown here is derived from an EMBL/GenBank/DDBJ whole genome shotgun (WGS) entry which is preliminary data.</text>
</comment>
<organism evidence="2 3">
    <name type="scientific">Maribacter flavus</name>
    <dbReference type="NCBI Taxonomy" id="1658664"/>
    <lineage>
        <taxon>Bacteria</taxon>
        <taxon>Pseudomonadati</taxon>
        <taxon>Bacteroidota</taxon>
        <taxon>Flavobacteriia</taxon>
        <taxon>Flavobacteriales</taxon>
        <taxon>Flavobacteriaceae</taxon>
        <taxon>Maribacter</taxon>
    </lineage>
</organism>
<dbReference type="PANTHER" id="PTHR43792">
    <property type="entry name" value="GNAT FAMILY, PUTATIVE (AFU_ORTHOLOGUE AFUA_3G00765)-RELATED-RELATED"/>
    <property type="match status" value="1"/>
</dbReference>
<dbReference type="Pfam" id="PF13302">
    <property type="entry name" value="Acetyltransf_3"/>
    <property type="match status" value="1"/>
</dbReference>
<proteinExistence type="predicted"/>
<dbReference type="InterPro" id="IPR016181">
    <property type="entry name" value="Acyl_CoA_acyltransferase"/>
</dbReference>
<name>A0ABU7INE6_9FLAO</name>
<evidence type="ECO:0000259" key="1">
    <source>
        <dbReference type="Pfam" id="PF13302"/>
    </source>
</evidence>
<dbReference type="Proteomes" id="UP001343698">
    <property type="component" value="Unassembled WGS sequence"/>
</dbReference>
<reference evidence="2 3" key="1">
    <citation type="submission" date="2024-01" db="EMBL/GenBank/DDBJ databases">
        <title>Maribacter spp. originated from different algae showed divergent polysaccharides utilization ability.</title>
        <authorList>
            <person name="Wang H."/>
            <person name="Wu Y."/>
        </authorList>
    </citation>
    <scope>NUCLEOTIDE SEQUENCE [LARGE SCALE GENOMIC DNA]</scope>
    <source>
        <strain evidence="2 3">KPT27_14</strain>
    </source>
</reference>
<dbReference type="RefSeq" id="WP_330072568.1">
    <property type="nucleotide sequence ID" value="NZ_JAZDDF010000120.1"/>
</dbReference>
<dbReference type="Gene3D" id="3.40.630.30">
    <property type="match status" value="1"/>
</dbReference>
<feature type="non-terminal residue" evidence="2">
    <location>
        <position position="79"/>
    </location>
</feature>
<dbReference type="InterPro" id="IPR051531">
    <property type="entry name" value="N-acetyltransferase"/>
</dbReference>
<dbReference type="PANTHER" id="PTHR43792:SF16">
    <property type="entry name" value="N-ACETYLTRANSFERASE DOMAIN-CONTAINING PROTEIN"/>
    <property type="match status" value="1"/>
</dbReference>
<feature type="non-terminal residue" evidence="2">
    <location>
        <position position="1"/>
    </location>
</feature>
<accession>A0ABU7INE6</accession>
<feature type="domain" description="N-acetyltransferase" evidence="1">
    <location>
        <begin position="8"/>
        <end position="78"/>
    </location>
</feature>
<evidence type="ECO:0000313" key="2">
    <source>
        <dbReference type="EMBL" id="MEE1974368.1"/>
    </source>
</evidence>